<name>A0A6M3IIC8_9ZZZZ</name>
<proteinExistence type="predicted"/>
<accession>A0A6M3IIC8</accession>
<protein>
    <submittedName>
        <fullName evidence="1">Uncharacterized protein</fullName>
    </submittedName>
</protein>
<gene>
    <name evidence="2" type="ORF">MM415A01315_0009</name>
    <name evidence="1" type="ORF">MM415B01776_0016</name>
</gene>
<evidence type="ECO:0000313" key="1">
    <source>
        <dbReference type="EMBL" id="QJA56898.1"/>
    </source>
</evidence>
<dbReference type="EMBL" id="MT141244">
    <property type="protein sequence ID" value="QJA56898.1"/>
    <property type="molecule type" value="Genomic_DNA"/>
</dbReference>
<reference evidence="1" key="1">
    <citation type="submission" date="2020-03" db="EMBL/GenBank/DDBJ databases">
        <title>The deep terrestrial virosphere.</title>
        <authorList>
            <person name="Holmfeldt K."/>
            <person name="Nilsson E."/>
            <person name="Simone D."/>
            <person name="Lopez-Fernandez M."/>
            <person name="Wu X."/>
            <person name="de Brujin I."/>
            <person name="Lundin D."/>
            <person name="Andersson A."/>
            <person name="Bertilsson S."/>
            <person name="Dopson M."/>
        </authorList>
    </citation>
    <scope>NUCLEOTIDE SEQUENCE</scope>
    <source>
        <strain evidence="2">MM415A01315</strain>
        <strain evidence="1">MM415B01776</strain>
    </source>
</reference>
<sequence length="56" mass="6774">MKVETLTFEYDHCGECPYISSPKYMKWKCLKKRRIVPEIWGKIPDWCPLPDKEEVK</sequence>
<dbReference type="EMBL" id="MT142280">
    <property type="protein sequence ID" value="QJA77378.1"/>
    <property type="molecule type" value="Genomic_DNA"/>
</dbReference>
<evidence type="ECO:0000313" key="2">
    <source>
        <dbReference type="EMBL" id="QJA77378.1"/>
    </source>
</evidence>
<dbReference type="AlphaFoldDB" id="A0A6M3IIC8"/>
<organism evidence="1">
    <name type="scientific">viral metagenome</name>
    <dbReference type="NCBI Taxonomy" id="1070528"/>
    <lineage>
        <taxon>unclassified sequences</taxon>
        <taxon>metagenomes</taxon>
        <taxon>organismal metagenomes</taxon>
    </lineage>
</organism>